<dbReference type="AlphaFoldDB" id="G2QTD0"/>
<dbReference type="GeneID" id="11516696"/>
<dbReference type="PANTHER" id="PTHR36182:SF2">
    <property type="entry name" value="LYTIC POLYSACCHARIDE MONOOXYGENASE"/>
    <property type="match status" value="1"/>
</dbReference>
<proteinExistence type="predicted"/>
<feature type="region of interest" description="Disordered" evidence="1">
    <location>
        <begin position="163"/>
        <end position="182"/>
    </location>
</feature>
<dbReference type="SMR" id="G2QTD0"/>
<reference evidence="2 3" key="1">
    <citation type="journal article" date="2011" name="Nat. Biotechnol.">
        <title>Comparative genomic analysis of the thermophilic biomass-degrading fungi Myceliophthora thermophila and Thielavia terrestris.</title>
        <authorList>
            <person name="Berka R.M."/>
            <person name="Grigoriev I.V."/>
            <person name="Otillar R."/>
            <person name="Salamov A."/>
            <person name="Grimwood J."/>
            <person name="Reid I."/>
            <person name="Ishmael N."/>
            <person name="John T."/>
            <person name="Darmond C."/>
            <person name="Moisan M.-C."/>
            <person name="Henrissat B."/>
            <person name="Coutinho P.M."/>
            <person name="Lombard V."/>
            <person name="Natvig D.O."/>
            <person name="Lindquist E."/>
            <person name="Schmutz J."/>
            <person name="Lucas S."/>
            <person name="Harris P."/>
            <person name="Powlowski J."/>
            <person name="Bellemare A."/>
            <person name="Taylor D."/>
            <person name="Butler G."/>
            <person name="de Vries R.P."/>
            <person name="Allijn I.E."/>
            <person name="van den Brink J."/>
            <person name="Ushinsky S."/>
            <person name="Storms R."/>
            <person name="Powell A.J."/>
            <person name="Paulsen I.T."/>
            <person name="Elbourne L.D.H."/>
            <person name="Baker S.E."/>
            <person name="Magnuson J."/>
            <person name="LaBoissiere S."/>
            <person name="Clutterbuck A.J."/>
            <person name="Martinez D."/>
            <person name="Wogulis M."/>
            <person name="de Leon A.L."/>
            <person name="Rey M.W."/>
            <person name="Tsang A."/>
        </authorList>
    </citation>
    <scope>NUCLEOTIDE SEQUENCE [LARGE SCALE GENOMIC DNA]</scope>
    <source>
        <strain evidence="3">ATCC 38088 / NRRL 8126</strain>
    </source>
</reference>
<evidence type="ECO:0000313" key="3">
    <source>
        <dbReference type="Proteomes" id="UP000008181"/>
    </source>
</evidence>
<name>G2QTD0_THETT</name>
<sequence>MIFANSFIAACGLATIGHAHMLLRNSAPYTSARCSGTLTEMAKGSKQKMGFTGSAVHGGGSCQVSLTYGNRPTAKSAFTHWLAMTPPPWPWVHTYNLTIPRDVPAGNATLAWPWVNKVGNRELYMNCAPVGIPGDGGSKAALDALPDMFIANMAPRADCKTTEGVDVQYPNPGKSVDTPGSKFNPPVGNCGADAAPAIRGRCATFRG</sequence>
<gene>
    <name evidence="2" type="ORF">THITE_120654</name>
</gene>
<dbReference type="Proteomes" id="UP000008181">
    <property type="component" value="Chromosome 1"/>
</dbReference>
<dbReference type="STRING" id="578455.G2QTD0"/>
<organism evidence="2 3">
    <name type="scientific">Thermothielavioides terrestris (strain ATCC 38088 / NRRL 8126)</name>
    <name type="common">Thielavia terrestris</name>
    <dbReference type="NCBI Taxonomy" id="578455"/>
    <lineage>
        <taxon>Eukaryota</taxon>
        <taxon>Fungi</taxon>
        <taxon>Dikarya</taxon>
        <taxon>Ascomycota</taxon>
        <taxon>Pezizomycotina</taxon>
        <taxon>Sordariomycetes</taxon>
        <taxon>Sordariomycetidae</taxon>
        <taxon>Sordariales</taxon>
        <taxon>Chaetomiaceae</taxon>
        <taxon>Thermothielavioides</taxon>
        <taxon>Thermothielavioides terrestris</taxon>
    </lineage>
</organism>
<evidence type="ECO:0008006" key="4">
    <source>
        <dbReference type="Google" id="ProtNLM"/>
    </source>
</evidence>
<accession>G2QTD0</accession>
<dbReference type="eggNOG" id="ENOG502S005">
    <property type="taxonomic scope" value="Eukaryota"/>
</dbReference>
<dbReference type="EMBL" id="CP003009">
    <property type="protein sequence ID" value="AEO62747.1"/>
    <property type="molecule type" value="Genomic_DNA"/>
</dbReference>
<dbReference type="HOGENOM" id="CLU_032571_2_3_1"/>
<evidence type="ECO:0000256" key="1">
    <source>
        <dbReference type="SAM" id="MobiDB-lite"/>
    </source>
</evidence>
<dbReference type="RefSeq" id="XP_003649083.1">
    <property type="nucleotide sequence ID" value="XM_003649035.1"/>
</dbReference>
<dbReference type="KEGG" id="ttt:THITE_120654"/>
<evidence type="ECO:0000313" key="2">
    <source>
        <dbReference type="EMBL" id="AEO62747.1"/>
    </source>
</evidence>
<keyword evidence="3" id="KW-1185">Reference proteome</keyword>
<dbReference type="PANTHER" id="PTHR36182">
    <property type="entry name" value="PROTEIN, PUTATIVE (AFU_ORTHOLOGUE AFUA_6G10930)-RELATED"/>
    <property type="match status" value="1"/>
</dbReference>
<dbReference type="OrthoDB" id="2342176at2759"/>
<dbReference type="Gene3D" id="2.70.50.70">
    <property type="match status" value="1"/>
</dbReference>
<protein>
    <recommendedName>
        <fullName evidence="4">Glycoside hydrolase family 61 protein</fullName>
    </recommendedName>
</protein>